<evidence type="ECO:0000313" key="3">
    <source>
        <dbReference type="Proteomes" id="UP000654913"/>
    </source>
</evidence>
<name>A0A7R7XVM1_9EURO</name>
<dbReference type="RefSeq" id="XP_041560495.1">
    <property type="nucleotide sequence ID" value="XM_041694690.1"/>
</dbReference>
<organism evidence="2 3">
    <name type="scientific">Aspergillus puulaauensis</name>
    <dbReference type="NCBI Taxonomy" id="1220207"/>
    <lineage>
        <taxon>Eukaryota</taxon>
        <taxon>Fungi</taxon>
        <taxon>Dikarya</taxon>
        <taxon>Ascomycota</taxon>
        <taxon>Pezizomycotina</taxon>
        <taxon>Eurotiomycetes</taxon>
        <taxon>Eurotiomycetidae</taxon>
        <taxon>Eurotiales</taxon>
        <taxon>Aspergillaceae</taxon>
        <taxon>Aspergillus</taxon>
    </lineage>
</organism>
<dbReference type="GeneID" id="64978306"/>
<dbReference type="EMBL" id="AP024448">
    <property type="protein sequence ID" value="BCS28309.1"/>
    <property type="molecule type" value="Genomic_DNA"/>
</dbReference>
<feature type="compositionally biased region" description="Basic residues" evidence="1">
    <location>
        <begin position="37"/>
        <end position="48"/>
    </location>
</feature>
<dbReference type="KEGG" id="apuu:APUU_61357A"/>
<dbReference type="AlphaFoldDB" id="A0A7R7XVM1"/>
<gene>
    <name evidence="2" type="ORF">APUU_61357A</name>
</gene>
<keyword evidence="3" id="KW-1185">Reference proteome</keyword>
<dbReference type="Proteomes" id="UP000654913">
    <property type="component" value="Chromosome 6"/>
</dbReference>
<feature type="region of interest" description="Disordered" evidence="1">
    <location>
        <begin position="37"/>
        <end position="58"/>
    </location>
</feature>
<reference evidence="2" key="1">
    <citation type="submission" date="2021-01" db="EMBL/GenBank/DDBJ databases">
        <authorList>
            <consortium name="Aspergillus puulaauensis MK2 genome sequencing consortium"/>
            <person name="Kazuki M."/>
            <person name="Futagami T."/>
        </authorList>
    </citation>
    <scope>NUCLEOTIDE SEQUENCE</scope>
    <source>
        <strain evidence="2">MK2</strain>
    </source>
</reference>
<sequence length="99" mass="11055">MYEALPAACNLTLRPLAQGGQDDRYIVYAGGYDSKRKRETRTRVKRNQGKTSEQNTRGYADAKLPSIWNARLIGWTPAMRLAAAMPASPRIALHGYQMA</sequence>
<reference evidence="2" key="2">
    <citation type="submission" date="2021-02" db="EMBL/GenBank/DDBJ databases">
        <title>Aspergillus puulaauensis MK2 genome sequence.</title>
        <authorList>
            <person name="Futagami T."/>
            <person name="Mori K."/>
            <person name="Kadooka C."/>
            <person name="Tanaka T."/>
        </authorList>
    </citation>
    <scope>NUCLEOTIDE SEQUENCE</scope>
    <source>
        <strain evidence="2">MK2</strain>
    </source>
</reference>
<accession>A0A7R7XVM1</accession>
<proteinExistence type="predicted"/>
<evidence type="ECO:0000256" key="1">
    <source>
        <dbReference type="SAM" id="MobiDB-lite"/>
    </source>
</evidence>
<evidence type="ECO:0000313" key="2">
    <source>
        <dbReference type="EMBL" id="BCS28309.1"/>
    </source>
</evidence>
<protein>
    <submittedName>
        <fullName evidence="2">Uncharacterized protein</fullName>
    </submittedName>
</protein>